<gene>
    <name evidence="1" type="ORF">H9L05_03870</name>
</gene>
<accession>A0A7H0GX47</accession>
<dbReference type="PANTHER" id="PTHR31460:SF3">
    <property type="entry name" value="MESOCENTIN"/>
    <property type="match status" value="1"/>
</dbReference>
<evidence type="ECO:0000313" key="1">
    <source>
        <dbReference type="EMBL" id="QNP52863.1"/>
    </source>
</evidence>
<proteinExistence type="predicted"/>
<dbReference type="PANTHER" id="PTHR31460">
    <property type="match status" value="1"/>
</dbReference>
<dbReference type="InterPro" id="IPR053224">
    <property type="entry name" value="Sensory_adhesion_molecule"/>
</dbReference>
<dbReference type="Proteomes" id="UP000516093">
    <property type="component" value="Chromosome"/>
</dbReference>
<evidence type="ECO:0008006" key="3">
    <source>
        <dbReference type="Google" id="ProtNLM"/>
    </source>
</evidence>
<evidence type="ECO:0000313" key="2">
    <source>
        <dbReference type="Proteomes" id="UP000516093"/>
    </source>
</evidence>
<dbReference type="AlphaFoldDB" id="A0A7H0GX47"/>
<reference evidence="1 2" key="1">
    <citation type="submission" date="2020-08" db="EMBL/GenBank/DDBJ databases">
        <title>Genome sequence of Hymenobacter qilianensis JCM 19763T.</title>
        <authorList>
            <person name="Hyun D.-W."/>
            <person name="Bae J.-W."/>
        </authorList>
    </citation>
    <scope>NUCLEOTIDE SEQUENCE [LARGE SCALE GENOMIC DNA]</scope>
    <source>
        <strain evidence="1 2">JCM 19763</strain>
    </source>
</reference>
<dbReference type="InterPro" id="IPR011042">
    <property type="entry name" value="6-blade_b-propeller_TolB-like"/>
</dbReference>
<dbReference type="RefSeq" id="WP_187733101.1">
    <property type="nucleotide sequence ID" value="NZ_CP060784.1"/>
</dbReference>
<sequence>MLHSFSFRQAGTTALPRFIRVAALAVGLTSLLPGCVQEDGTIPNPFTPAKITVAEPRVHPEGIRYDELNQRYLVSSRTQGRIGAVKDDGSYRTFADDPRLISTIGLNLDAGRQRLLAAVSDGGGNTSRSTPATLRQVAGLAIFNANNGSLQSYVNLGALRPGQQHFANDIAIDLQGNAYVTDSFAPVIYKVDLQGNASVFLENAQLSGGTGFGLNGIVFHPGAFCW</sequence>
<name>A0A7H0GX47_9BACT</name>
<organism evidence="1 2">
    <name type="scientific">Hymenobacter qilianensis</name>
    <dbReference type="NCBI Taxonomy" id="1385715"/>
    <lineage>
        <taxon>Bacteria</taxon>
        <taxon>Pseudomonadati</taxon>
        <taxon>Bacteroidota</taxon>
        <taxon>Cytophagia</taxon>
        <taxon>Cytophagales</taxon>
        <taxon>Hymenobacteraceae</taxon>
        <taxon>Hymenobacter</taxon>
    </lineage>
</organism>
<dbReference type="KEGG" id="hqi:H9L05_03870"/>
<dbReference type="EMBL" id="CP060784">
    <property type="protein sequence ID" value="QNP52863.1"/>
    <property type="molecule type" value="Genomic_DNA"/>
</dbReference>
<protein>
    <recommendedName>
        <fullName evidence="3">SMP-30/gluconolactonase/LRE family protein</fullName>
    </recommendedName>
</protein>
<dbReference type="Gene3D" id="2.120.10.30">
    <property type="entry name" value="TolB, C-terminal domain"/>
    <property type="match status" value="1"/>
</dbReference>
<dbReference type="SUPFAM" id="SSF63829">
    <property type="entry name" value="Calcium-dependent phosphotriesterase"/>
    <property type="match status" value="1"/>
</dbReference>
<keyword evidence="2" id="KW-1185">Reference proteome</keyword>